<organism evidence="1 2">
    <name type="scientific">Candidatus Sulfomarinibacter kjeldsenii</name>
    <dbReference type="NCBI Taxonomy" id="2885994"/>
    <lineage>
        <taxon>Bacteria</taxon>
        <taxon>Pseudomonadati</taxon>
        <taxon>Acidobacteriota</taxon>
        <taxon>Thermoanaerobaculia</taxon>
        <taxon>Thermoanaerobaculales</taxon>
        <taxon>Candidatus Sulfomarinibacteraceae</taxon>
        <taxon>Candidatus Sulfomarinibacter</taxon>
    </lineage>
</organism>
<gene>
    <name evidence="1" type="ORF">IFJ97_06220</name>
</gene>
<dbReference type="GO" id="GO:0016757">
    <property type="term" value="F:glycosyltransferase activity"/>
    <property type="evidence" value="ECO:0007669"/>
    <property type="project" value="TreeGrafter"/>
</dbReference>
<dbReference type="AlphaFoldDB" id="A0A8J6YBT4"/>
<proteinExistence type="predicted"/>
<dbReference type="PANTHER" id="PTHR12526:SF600">
    <property type="entry name" value="GLYCOSYL TRANSFERASE GROUP 1"/>
    <property type="match status" value="1"/>
</dbReference>
<sequence>MAGSNSECGSARRQLLVVSFEQFGYHTDSFEYCRYLRDRYRITYLCPDQGLQRKSMPGVEVLYRESPPLGKVELGLLLEASRLLRRGHFVMAFLRRTKFSFLLRLRHWRTPMVLDIRSGSIEESRLRRTIENGMLRANAAFFSNITVISTGLAKQLGLSRRAHVLPLGADQQPAVEEPCRNELRLVYVGTFKNRRLENTVEGLGEYVRRGAADLPVRYTLVGFGSEEERAAIRDAAAETGLGDRVQVRGRVDHADLPSLLAEHNIGVACTPQVSWFEHQPSTKVFEYLQSGLLCIATDNEANREVISSVNGVLVSDSAGGFRRGLEEAVAKLPDWSPQEVANTFPGQTLEAIVTDNLSPYLERVCT</sequence>
<dbReference type="Pfam" id="PF13692">
    <property type="entry name" value="Glyco_trans_1_4"/>
    <property type="match status" value="1"/>
</dbReference>
<dbReference type="PANTHER" id="PTHR12526">
    <property type="entry name" value="GLYCOSYLTRANSFERASE"/>
    <property type="match status" value="1"/>
</dbReference>
<name>A0A8J6YBT4_9BACT</name>
<accession>A0A8J6YBT4</accession>
<dbReference type="Proteomes" id="UP000598633">
    <property type="component" value="Unassembled WGS sequence"/>
</dbReference>
<reference evidence="1 2" key="1">
    <citation type="submission" date="2020-08" db="EMBL/GenBank/DDBJ databases">
        <title>Acidobacteriota in marine sediments use diverse sulfur dissimilation pathways.</title>
        <authorList>
            <person name="Wasmund K."/>
        </authorList>
    </citation>
    <scope>NUCLEOTIDE SEQUENCE [LARGE SCALE GENOMIC DNA]</scope>
    <source>
        <strain evidence="1">MAG AM3-A</strain>
    </source>
</reference>
<evidence type="ECO:0000313" key="1">
    <source>
        <dbReference type="EMBL" id="MBD3870940.1"/>
    </source>
</evidence>
<dbReference type="Gene3D" id="3.40.50.2000">
    <property type="entry name" value="Glycogen Phosphorylase B"/>
    <property type="match status" value="1"/>
</dbReference>
<dbReference type="SUPFAM" id="SSF53756">
    <property type="entry name" value="UDP-Glycosyltransferase/glycogen phosphorylase"/>
    <property type="match status" value="1"/>
</dbReference>
<dbReference type="EMBL" id="JACXWA010000106">
    <property type="protein sequence ID" value="MBD3870940.1"/>
    <property type="molecule type" value="Genomic_DNA"/>
</dbReference>
<dbReference type="CDD" id="cd03801">
    <property type="entry name" value="GT4_PimA-like"/>
    <property type="match status" value="1"/>
</dbReference>
<protein>
    <submittedName>
        <fullName evidence="1">Glycosyltransferase family 4 protein</fullName>
    </submittedName>
</protein>
<comment type="caution">
    <text evidence="1">The sequence shown here is derived from an EMBL/GenBank/DDBJ whole genome shotgun (WGS) entry which is preliminary data.</text>
</comment>
<evidence type="ECO:0000313" key="2">
    <source>
        <dbReference type="Proteomes" id="UP000598633"/>
    </source>
</evidence>